<keyword evidence="5 17" id="KW-0732">Signal</keyword>
<comment type="subcellular location">
    <subcellularLocation>
        <location evidence="2">Secreted</location>
    </subcellularLocation>
</comment>
<dbReference type="PANTHER" id="PTHR33353">
    <property type="entry name" value="PUTATIVE (AFU_ORTHOLOGUE AFUA_1G12560)-RELATED"/>
    <property type="match status" value="1"/>
</dbReference>
<protein>
    <recommendedName>
        <fullName evidence="15">lytic cellulose monooxygenase (C4-dehydrogenating)</fullName>
        <ecNumber evidence="15">1.14.99.56</ecNumber>
    </recommendedName>
</protein>
<keyword evidence="8" id="KW-0186">Copper</keyword>
<evidence type="ECO:0000256" key="8">
    <source>
        <dbReference type="ARBA" id="ARBA00023008"/>
    </source>
</evidence>
<keyword evidence="9" id="KW-0503">Monooxygenase</keyword>
<dbReference type="GO" id="GO:0046872">
    <property type="term" value="F:metal ion binding"/>
    <property type="evidence" value="ECO:0007669"/>
    <property type="project" value="UniProtKB-KW"/>
</dbReference>
<evidence type="ECO:0000256" key="17">
    <source>
        <dbReference type="SAM" id="SignalP"/>
    </source>
</evidence>
<comment type="similarity">
    <text evidence="13">Belongs to the polysaccharide monooxygenase AA9 family.</text>
</comment>
<evidence type="ECO:0000256" key="1">
    <source>
        <dbReference type="ARBA" id="ARBA00001973"/>
    </source>
</evidence>
<evidence type="ECO:0000256" key="12">
    <source>
        <dbReference type="ARBA" id="ARBA00023326"/>
    </source>
</evidence>
<keyword evidence="16" id="KW-0175">Coiled coil</keyword>
<feature type="chain" id="PRO_5025370671" description="lytic cellulose monooxygenase (C4-dehydrogenating)" evidence="17">
    <location>
        <begin position="19"/>
        <end position="339"/>
    </location>
</feature>
<evidence type="ECO:0000256" key="5">
    <source>
        <dbReference type="ARBA" id="ARBA00022729"/>
    </source>
</evidence>
<evidence type="ECO:0000256" key="10">
    <source>
        <dbReference type="ARBA" id="ARBA00023157"/>
    </source>
</evidence>
<proteinExistence type="inferred from homology"/>
<keyword evidence="3" id="KW-0964">Secreted</keyword>
<dbReference type="PANTHER" id="PTHR33353:SF10">
    <property type="entry name" value="ENDO-BETA-1,4-GLUCANASE D"/>
    <property type="match status" value="1"/>
</dbReference>
<dbReference type="OrthoDB" id="4849160at2759"/>
<dbReference type="InterPro" id="IPR005103">
    <property type="entry name" value="AA9_LPMO"/>
</dbReference>
<dbReference type="InterPro" id="IPR049892">
    <property type="entry name" value="AA9"/>
</dbReference>
<feature type="domain" description="Auxiliary Activity family 9 catalytic" evidence="18">
    <location>
        <begin position="19"/>
        <end position="222"/>
    </location>
</feature>
<evidence type="ECO:0000256" key="15">
    <source>
        <dbReference type="ARBA" id="ARBA00047174"/>
    </source>
</evidence>
<evidence type="ECO:0000256" key="4">
    <source>
        <dbReference type="ARBA" id="ARBA00022723"/>
    </source>
</evidence>
<gene>
    <name evidence="19" type="ORF">BT63DRAFT_435525</name>
</gene>
<comment type="cofactor">
    <cofactor evidence="1">
        <name>Cu(2+)</name>
        <dbReference type="ChEBI" id="CHEBI:29036"/>
    </cofactor>
</comment>
<evidence type="ECO:0000256" key="6">
    <source>
        <dbReference type="ARBA" id="ARBA00023001"/>
    </source>
</evidence>
<keyword evidence="6" id="KW-0136">Cellulose degradation</keyword>
<comment type="catalytic activity">
    <reaction evidence="14">
        <text>[(1-&gt;4)-beta-D-glucosyl]n+m + reduced acceptor + O2 = 4-dehydro-beta-D-glucosyl-[(1-&gt;4)-beta-D-glucosyl]n-1 + [(1-&gt;4)-beta-D-glucosyl]m + acceptor + H2O.</text>
        <dbReference type="EC" id="1.14.99.56"/>
    </reaction>
</comment>
<keyword evidence="11" id="KW-0119">Carbohydrate metabolism</keyword>
<dbReference type="GO" id="GO:0004497">
    <property type="term" value="F:monooxygenase activity"/>
    <property type="evidence" value="ECO:0007669"/>
    <property type="project" value="UniProtKB-KW"/>
</dbReference>
<dbReference type="GO" id="GO:0005576">
    <property type="term" value="C:extracellular region"/>
    <property type="evidence" value="ECO:0007669"/>
    <property type="project" value="UniProtKB-SubCell"/>
</dbReference>
<feature type="signal peptide" evidence="17">
    <location>
        <begin position="1"/>
        <end position="18"/>
    </location>
</feature>
<evidence type="ECO:0000259" key="18">
    <source>
        <dbReference type="Pfam" id="PF03443"/>
    </source>
</evidence>
<keyword evidence="7" id="KW-0560">Oxidoreductase</keyword>
<keyword evidence="20" id="KW-1185">Reference proteome</keyword>
<dbReference type="Proteomes" id="UP000799302">
    <property type="component" value="Unassembled WGS sequence"/>
</dbReference>
<evidence type="ECO:0000256" key="13">
    <source>
        <dbReference type="ARBA" id="ARBA00044502"/>
    </source>
</evidence>
<dbReference type="EMBL" id="MU004230">
    <property type="protein sequence ID" value="KAF2674415.1"/>
    <property type="molecule type" value="Genomic_DNA"/>
</dbReference>
<dbReference type="AlphaFoldDB" id="A0A6A6UQ45"/>
<feature type="coiled-coil region" evidence="16">
    <location>
        <begin position="311"/>
        <end position="338"/>
    </location>
</feature>
<sequence>MKTVIATSLLAGIQLAAAHSGVWNLDIDGNNYPARDTRLDGKLGAKRIEWSFSDSGVPWAPIPNVNNAGMACGANPGPPALKAVARAGAPMTVQWSGIVRTHLGPTITWLAPYTPGISANALQFFKIHEIGYDTKQKLWANEILIKNDRKNTFKLPSDLKPGMYTLRTELVALHYSSTQGPQVYPHCFNIYINGTGTATPSGVKFPGGYAAREPGFVTNLFDKSGKPLNWEKYVVPGPPVYAGKYDAPTGPAPVVSEKDRGIFPAAFQAKYEAFKKKEDDEGLYFNDKINKGQESIGHNQVKGEGNIQPAFTEHFANQRKLEAELAALRREAQQLGIAT</sequence>
<evidence type="ECO:0000256" key="9">
    <source>
        <dbReference type="ARBA" id="ARBA00023033"/>
    </source>
</evidence>
<reference evidence="19" key="1">
    <citation type="journal article" date="2020" name="Stud. Mycol.">
        <title>101 Dothideomycetes genomes: a test case for predicting lifestyles and emergence of pathogens.</title>
        <authorList>
            <person name="Haridas S."/>
            <person name="Albert R."/>
            <person name="Binder M."/>
            <person name="Bloem J."/>
            <person name="Labutti K."/>
            <person name="Salamov A."/>
            <person name="Andreopoulos B."/>
            <person name="Baker S."/>
            <person name="Barry K."/>
            <person name="Bills G."/>
            <person name="Bluhm B."/>
            <person name="Cannon C."/>
            <person name="Castanera R."/>
            <person name="Culley D."/>
            <person name="Daum C."/>
            <person name="Ezra D."/>
            <person name="Gonzalez J."/>
            <person name="Henrissat B."/>
            <person name="Kuo A."/>
            <person name="Liang C."/>
            <person name="Lipzen A."/>
            <person name="Lutzoni F."/>
            <person name="Magnuson J."/>
            <person name="Mondo S."/>
            <person name="Nolan M."/>
            <person name="Ohm R."/>
            <person name="Pangilinan J."/>
            <person name="Park H.-J."/>
            <person name="Ramirez L."/>
            <person name="Alfaro M."/>
            <person name="Sun H."/>
            <person name="Tritt A."/>
            <person name="Yoshinaga Y."/>
            <person name="Zwiers L.-H."/>
            <person name="Turgeon B."/>
            <person name="Goodwin S."/>
            <person name="Spatafora J."/>
            <person name="Crous P."/>
            <person name="Grigoriev I."/>
        </authorList>
    </citation>
    <scope>NUCLEOTIDE SEQUENCE</scope>
    <source>
        <strain evidence="19">CBS 115976</strain>
    </source>
</reference>
<evidence type="ECO:0000313" key="19">
    <source>
        <dbReference type="EMBL" id="KAF2674415.1"/>
    </source>
</evidence>
<dbReference type="Pfam" id="PF03443">
    <property type="entry name" value="AA9"/>
    <property type="match status" value="1"/>
</dbReference>
<evidence type="ECO:0000256" key="3">
    <source>
        <dbReference type="ARBA" id="ARBA00022525"/>
    </source>
</evidence>
<keyword evidence="4" id="KW-0479">Metal-binding</keyword>
<organism evidence="19 20">
    <name type="scientific">Microthyrium microscopicum</name>
    <dbReference type="NCBI Taxonomy" id="703497"/>
    <lineage>
        <taxon>Eukaryota</taxon>
        <taxon>Fungi</taxon>
        <taxon>Dikarya</taxon>
        <taxon>Ascomycota</taxon>
        <taxon>Pezizomycotina</taxon>
        <taxon>Dothideomycetes</taxon>
        <taxon>Dothideomycetes incertae sedis</taxon>
        <taxon>Microthyriales</taxon>
        <taxon>Microthyriaceae</taxon>
        <taxon>Microthyrium</taxon>
    </lineage>
</organism>
<evidence type="ECO:0000256" key="2">
    <source>
        <dbReference type="ARBA" id="ARBA00004613"/>
    </source>
</evidence>
<dbReference type="EC" id="1.14.99.56" evidence="15"/>
<keyword evidence="10" id="KW-1015">Disulfide bond</keyword>
<dbReference type="CDD" id="cd21175">
    <property type="entry name" value="LPMO_AA9"/>
    <property type="match status" value="1"/>
</dbReference>
<evidence type="ECO:0000313" key="20">
    <source>
        <dbReference type="Proteomes" id="UP000799302"/>
    </source>
</evidence>
<keyword evidence="12" id="KW-0624">Polysaccharide degradation</keyword>
<dbReference type="GO" id="GO:0030245">
    <property type="term" value="P:cellulose catabolic process"/>
    <property type="evidence" value="ECO:0007669"/>
    <property type="project" value="UniProtKB-KW"/>
</dbReference>
<evidence type="ECO:0000256" key="11">
    <source>
        <dbReference type="ARBA" id="ARBA00023277"/>
    </source>
</evidence>
<name>A0A6A6UQ45_9PEZI</name>
<evidence type="ECO:0000256" key="7">
    <source>
        <dbReference type="ARBA" id="ARBA00023002"/>
    </source>
</evidence>
<evidence type="ECO:0000256" key="16">
    <source>
        <dbReference type="SAM" id="Coils"/>
    </source>
</evidence>
<accession>A0A6A6UQ45</accession>
<dbReference type="Gene3D" id="2.70.50.70">
    <property type="match status" value="1"/>
</dbReference>
<evidence type="ECO:0000256" key="14">
    <source>
        <dbReference type="ARBA" id="ARBA00045077"/>
    </source>
</evidence>